<protein>
    <recommendedName>
        <fullName evidence="3">Roadblock/LC7 domain-containing protein</fullName>
    </recommendedName>
</protein>
<organism evidence="1 2">
    <name type="scientific">Hymenobacter negativus</name>
    <dbReference type="NCBI Taxonomy" id="2795026"/>
    <lineage>
        <taxon>Bacteria</taxon>
        <taxon>Pseudomonadati</taxon>
        <taxon>Bacteroidota</taxon>
        <taxon>Cytophagia</taxon>
        <taxon>Cytophagales</taxon>
        <taxon>Hymenobacteraceae</taxon>
        <taxon>Hymenobacter</taxon>
    </lineage>
</organism>
<sequence length="154" mass="16806">MNIPFLKQLQRLAGPVPNEVELTTNGPEGINTEQTIRHLLDELPDLLMAAVVDVATGKPLATYTTDRGLRPATVAGFNAEAVRQVRASLAAQQSADEQLEEMLFTLPSQLHLLHLTPSGLRFVYLAVDSRDTNLGIARAVMRSGIQLLEPLVLE</sequence>
<name>A0ABS3QF81_9BACT</name>
<evidence type="ECO:0008006" key="3">
    <source>
        <dbReference type="Google" id="ProtNLM"/>
    </source>
</evidence>
<dbReference type="Proteomes" id="UP000664369">
    <property type="component" value="Unassembled WGS sequence"/>
</dbReference>
<proteinExistence type="predicted"/>
<reference evidence="1 2" key="1">
    <citation type="submission" date="2021-03" db="EMBL/GenBank/DDBJ databases">
        <authorList>
            <person name="Kim M.K."/>
        </authorList>
    </citation>
    <scope>NUCLEOTIDE SEQUENCE [LARGE SCALE GENOMIC DNA]</scope>
    <source>
        <strain evidence="1 2">BT442</strain>
    </source>
</reference>
<accession>A0ABS3QF81</accession>
<evidence type="ECO:0000313" key="1">
    <source>
        <dbReference type="EMBL" id="MBO2009883.1"/>
    </source>
</evidence>
<keyword evidence="2" id="KW-1185">Reference proteome</keyword>
<gene>
    <name evidence="1" type="ORF">J4E00_12545</name>
</gene>
<dbReference type="EMBL" id="JAGETZ010000005">
    <property type="protein sequence ID" value="MBO2009883.1"/>
    <property type="molecule type" value="Genomic_DNA"/>
</dbReference>
<evidence type="ECO:0000313" key="2">
    <source>
        <dbReference type="Proteomes" id="UP000664369"/>
    </source>
</evidence>
<dbReference type="RefSeq" id="WP_208175519.1">
    <property type="nucleotide sequence ID" value="NZ_JAGETZ010000005.1"/>
</dbReference>
<comment type="caution">
    <text evidence="1">The sequence shown here is derived from an EMBL/GenBank/DDBJ whole genome shotgun (WGS) entry which is preliminary data.</text>
</comment>